<dbReference type="RefSeq" id="WP_167298734.1">
    <property type="nucleotide sequence ID" value="NZ_JAASQV010000001.1"/>
</dbReference>
<sequence length="156" mass="17414">MGALRCRLLGHAAMPTHYRSGETEFSLCIRCGDDLLRAVGAEEWEEVPAGQKVVWRRRDRGGSAAAVAERMTLPPAPRRHRPRNEPPIEARGQRRSRPRRAGAVMLLGLTGRYVVAGLFDRLRRPARPVPPQTRLLPAPGRITAASRSRGQSRRGW</sequence>
<proteinExistence type="predicted"/>
<keyword evidence="3" id="KW-1185">Reference proteome</keyword>
<feature type="region of interest" description="Disordered" evidence="1">
    <location>
        <begin position="73"/>
        <end position="101"/>
    </location>
</feature>
<evidence type="ECO:0000313" key="2">
    <source>
        <dbReference type="EMBL" id="NIJ64368.1"/>
    </source>
</evidence>
<evidence type="ECO:0000256" key="1">
    <source>
        <dbReference type="SAM" id="MobiDB-lite"/>
    </source>
</evidence>
<evidence type="ECO:0000313" key="3">
    <source>
        <dbReference type="Proteomes" id="UP000564677"/>
    </source>
</evidence>
<gene>
    <name evidence="2" type="ORF">FHR20_001299</name>
</gene>
<organism evidence="2 3">
    <name type="scientific">Sphingomonas leidyi</name>
    <dbReference type="NCBI Taxonomy" id="68569"/>
    <lineage>
        <taxon>Bacteria</taxon>
        <taxon>Pseudomonadati</taxon>
        <taxon>Pseudomonadota</taxon>
        <taxon>Alphaproteobacteria</taxon>
        <taxon>Sphingomonadales</taxon>
        <taxon>Sphingomonadaceae</taxon>
        <taxon>Sphingomonas</taxon>
    </lineage>
</organism>
<comment type="caution">
    <text evidence="2">The sequence shown here is derived from an EMBL/GenBank/DDBJ whole genome shotgun (WGS) entry which is preliminary data.</text>
</comment>
<dbReference type="EMBL" id="JAASQV010000001">
    <property type="protein sequence ID" value="NIJ64368.1"/>
    <property type="molecule type" value="Genomic_DNA"/>
</dbReference>
<name>A0A7X5UY60_9SPHN</name>
<feature type="compositionally biased region" description="Basic and acidic residues" evidence="1">
    <location>
        <begin position="83"/>
        <end position="92"/>
    </location>
</feature>
<dbReference type="AlphaFoldDB" id="A0A7X5UY60"/>
<feature type="region of interest" description="Disordered" evidence="1">
    <location>
        <begin position="126"/>
        <end position="156"/>
    </location>
</feature>
<protein>
    <submittedName>
        <fullName evidence="2">Uncharacterized protein</fullName>
    </submittedName>
</protein>
<dbReference type="Proteomes" id="UP000564677">
    <property type="component" value="Unassembled WGS sequence"/>
</dbReference>
<accession>A0A7X5UY60</accession>
<reference evidence="2 3" key="1">
    <citation type="submission" date="2020-03" db="EMBL/GenBank/DDBJ databases">
        <title>Genomic Encyclopedia of Type Strains, Phase IV (KMG-IV): sequencing the most valuable type-strain genomes for metagenomic binning, comparative biology and taxonomic classification.</title>
        <authorList>
            <person name="Goeker M."/>
        </authorList>
    </citation>
    <scope>NUCLEOTIDE SEQUENCE [LARGE SCALE GENOMIC DNA]</scope>
    <source>
        <strain evidence="2 3">DSM 4733</strain>
    </source>
</reference>